<protein>
    <submittedName>
        <fullName evidence="1">Uncharacterized protein</fullName>
    </submittedName>
</protein>
<evidence type="ECO:0000313" key="2">
    <source>
        <dbReference type="Proteomes" id="UP001177021"/>
    </source>
</evidence>
<keyword evidence="2" id="KW-1185">Reference proteome</keyword>
<dbReference type="EMBL" id="CASHSV030000109">
    <property type="protein sequence ID" value="CAJ2648505.1"/>
    <property type="molecule type" value="Genomic_DNA"/>
</dbReference>
<comment type="caution">
    <text evidence="1">The sequence shown here is derived from an EMBL/GenBank/DDBJ whole genome shotgun (WGS) entry which is preliminary data.</text>
</comment>
<accession>A0ACB0JY70</accession>
<sequence>MKEDFKVIDRMTYGFRGSRSHVFPRFLSHQASSLRIPSSSSSFISGNTTSHLILIVMSFPLLASFIFHFSIAAEHVSFVKDWLISGLNLVYIVFGSRVAAPTPKSSININKPHRFESLLPRGVLK</sequence>
<dbReference type="Proteomes" id="UP001177021">
    <property type="component" value="Unassembled WGS sequence"/>
</dbReference>
<proteinExistence type="predicted"/>
<reference evidence="1" key="1">
    <citation type="submission" date="2023-10" db="EMBL/GenBank/DDBJ databases">
        <authorList>
            <person name="Rodriguez Cubillos JULIANA M."/>
            <person name="De Vega J."/>
        </authorList>
    </citation>
    <scope>NUCLEOTIDE SEQUENCE</scope>
</reference>
<gene>
    <name evidence="1" type="ORF">MILVUS5_LOCUS16837</name>
</gene>
<name>A0ACB0JY70_TRIPR</name>
<organism evidence="1 2">
    <name type="scientific">Trifolium pratense</name>
    <name type="common">Red clover</name>
    <dbReference type="NCBI Taxonomy" id="57577"/>
    <lineage>
        <taxon>Eukaryota</taxon>
        <taxon>Viridiplantae</taxon>
        <taxon>Streptophyta</taxon>
        <taxon>Embryophyta</taxon>
        <taxon>Tracheophyta</taxon>
        <taxon>Spermatophyta</taxon>
        <taxon>Magnoliopsida</taxon>
        <taxon>eudicotyledons</taxon>
        <taxon>Gunneridae</taxon>
        <taxon>Pentapetalae</taxon>
        <taxon>rosids</taxon>
        <taxon>fabids</taxon>
        <taxon>Fabales</taxon>
        <taxon>Fabaceae</taxon>
        <taxon>Papilionoideae</taxon>
        <taxon>50 kb inversion clade</taxon>
        <taxon>NPAAA clade</taxon>
        <taxon>Hologalegina</taxon>
        <taxon>IRL clade</taxon>
        <taxon>Trifolieae</taxon>
        <taxon>Trifolium</taxon>
    </lineage>
</organism>
<evidence type="ECO:0000313" key="1">
    <source>
        <dbReference type="EMBL" id="CAJ2648505.1"/>
    </source>
</evidence>